<proteinExistence type="predicted"/>
<evidence type="ECO:0000313" key="5">
    <source>
        <dbReference type="Proteomes" id="UP000446657"/>
    </source>
</evidence>
<dbReference type="EMBL" id="CYXV01000007">
    <property type="protein sequence ID" value="CUM96954.1"/>
    <property type="molecule type" value="Genomic_DNA"/>
</dbReference>
<evidence type="ECO:0000313" key="3">
    <source>
        <dbReference type="EMBL" id="MTR81967.1"/>
    </source>
</evidence>
<dbReference type="Pfam" id="PF08011">
    <property type="entry name" value="PDDEXK_9"/>
    <property type="match status" value="1"/>
</dbReference>
<dbReference type="RefSeq" id="WP_055262630.1">
    <property type="nucleotide sequence ID" value="NZ_CYXV01000007.1"/>
</dbReference>
<evidence type="ECO:0000313" key="2">
    <source>
        <dbReference type="EMBL" id="CUM96954.1"/>
    </source>
</evidence>
<dbReference type="PANTHER" id="PTHR34825:SF1">
    <property type="entry name" value="AAA-ATPASE-LIKE DOMAIN-CONTAINING PROTEIN"/>
    <property type="match status" value="1"/>
</dbReference>
<sequence>MGIYLNPSADGFASIMKTGDYVDKTGLITYMNAVLNSSRNMLCSSRPRRFGKSYAAQMLSAFYSKGADAGELFAHLRVANPPEETKEKEKEWYNKYRNNCDVLFWDMAWFISNAQNIEDTILNLQRDIGKELREAFPDCVTEEVVSLPEILLTISVKTGHKFLIIIDEWDALFREAPENTELQKTYIQLLRALFKGIQVSRFLCGAYMTGILPIKKYGTQSALTDFTEFTMLEPGPLAPYVGFTEDEVKKLCTGHHMDYEEMRRWYDGYYFDEIGHVYNPNSVIKAVFCGKYSNYWTQTETYESLRIYIDLNFDGLKECLVDMLGGKRCRVDIGSFQNDMTSMKSRDDVLTLLVHLGYLGYDADNKEVYIPNEEIREEFIRAIKNGRRQELVKAIQLSDHLLKATIQKDGDTVAKLLAEAHMANTSPKFYNDEQALRSVVIMAYLSCVDDYVRFEEIASGHGYVDILFLPNRFTDKPALLIELKWDKSAEKAITQIKEKNYTQLVKKLGYDGEVLLVGINYSTKTKKHSCVIKNFR</sequence>
<dbReference type="AlphaFoldDB" id="A0A173T298"/>
<dbReference type="PANTHER" id="PTHR34825">
    <property type="entry name" value="CONSERVED PROTEIN, WITH A WEAK D-GALACTARATE DEHYDRATASE/ALTRONATE HYDROLASE DOMAIN"/>
    <property type="match status" value="1"/>
</dbReference>
<dbReference type="Pfam" id="PF09820">
    <property type="entry name" value="AAA-ATPase_like"/>
    <property type="match status" value="1"/>
</dbReference>
<evidence type="ECO:0000313" key="4">
    <source>
        <dbReference type="Proteomes" id="UP000095495"/>
    </source>
</evidence>
<evidence type="ECO:0000259" key="1">
    <source>
        <dbReference type="Pfam" id="PF09820"/>
    </source>
</evidence>
<feature type="domain" description="AAA-ATPase-like" evidence="1">
    <location>
        <begin position="12"/>
        <end position="217"/>
    </location>
</feature>
<accession>A0A173T298</accession>
<organism evidence="2 4">
    <name type="scientific">Roseburia faecis</name>
    <dbReference type="NCBI Taxonomy" id="301302"/>
    <lineage>
        <taxon>Bacteria</taxon>
        <taxon>Bacillati</taxon>
        <taxon>Bacillota</taxon>
        <taxon>Clostridia</taxon>
        <taxon>Lachnospirales</taxon>
        <taxon>Lachnospiraceae</taxon>
        <taxon>Roseburia</taxon>
    </lineage>
</organism>
<dbReference type="InterPro" id="IPR018631">
    <property type="entry name" value="AAA-ATPase-like_dom"/>
</dbReference>
<dbReference type="Proteomes" id="UP000446657">
    <property type="component" value="Unassembled WGS sequence"/>
</dbReference>
<reference evidence="2 4" key="1">
    <citation type="submission" date="2015-09" db="EMBL/GenBank/DDBJ databases">
        <authorList>
            <consortium name="Pathogen Informatics"/>
        </authorList>
    </citation>
    <scope>NUCLEOTIDE SEQUENCE [LARGE SCALE GENOMIC DNA]</scope>
    <source>
        <strain evidence="2 4">2789STDY5608863</strain>
    </source>
</reference>
<dbReference type="EMBL" id="WNAL01000018">
    <property type="protein sequence ID" value="MTR81967.1"/>
    <property type="molecule type" value="Genomic_DNA"/>
</dbReference>
<gene>
    <name evidence="2" type="ORF">ERS852420_01859</name>
    <name evidence="3" type="ORF">GMD30_09705</name>
</gene>
<dbReference type="InterPro" id="IPR012547">
    <property type="entry name" value="PDDEXK_9"/>
</dbReference>
<reference evidence="3 5" key="2">
    <citation type="journal article" date="2019" name="Nat. Med.">
        <title>A library of human gut bacterial isolates paired with longitudinal multiomics data enables mechanistic microbiome research.</title>
        <authorList>
            <person name="Poyet M."/>
            <person name="Groussin M."/>
            <person name="Gibbons S.M."/>
            <person name="Avila-Pacheco J."/>
            <person name="Jiang X."/>
            <person name="Kearney S.M."/>
            <person name="Perrotta A.R."/>
            <person name="Berdy B."/>
            <person name="Zhao S."/>
            <person name="Lieberman T.D."/>
            <person name="Swanson P.K."/>
            <person name="Smith M."/>
            <person name="Roesemann S."/>
            <person name="Alexander J.E."/>
            <person name="Rich S.A."/>
            <person name="Livny J."/>
            <person name="Vlamakis H."/>
            <person name="Clish C."/>
            <person name="Bullock K."/>
            <person name="Deik A."/>
            <person name="Scott J."/>
            <person name="Pierce K.A."/>
            <person name="Xavier R.J."/>
            <person name="Alm E.J."/>
        </authorList>
    </citation>
    <scope>NUCLEOTIDE SEQUENCE [LARGE SCALE GENOMIC DNA]</scope>
    <source>
        <strain evidence="3 5">BIOML-A1</strain>
    </source>
</reference>
<name>A0A173T298_9FIRM</name>
<protein>
    <submittedName>
        <fullName evidence="3">AAA family ATPase</fullName>
    </submittedName>
    <submittedName>
        <fullName evidence="2">Predicted AAA-ATPase</fullName>
    </submittedName>
</protein>
<dbReference type="Proteomes" id="UP000095495">
    <property type="component" value="Unassembled WGS sequence"/>
</dbReference>